<keyword evidence="2 3" id="KW-0378">Hydrolase</keyword>
<dbReference type="PROSITE" id="PS51462">
    <property type="entry name" value="NUDIX"/>
    <property type="match status" value="1"/>
</dbReference>
<keyword evidence="6" id="KW-1185">Reference proteome</keyword>
<dbReference type="PROSITE" id="PS00893">
    <property type="entry name" value="NUDIX_BOX"/>
    <property type="match status" value="1"/>
</dbReference>
<dbReference type="PANTHER" id="PTHR11839:SF1">
    <property type="entry name" value="ADP-SUGAR PYROPHOSPHATASE"/>
    <property type="match status" value="1"/>
</dbReference>
<evidence type="ECO:0000256" key="1">
    <source>
        <dbReference type="ARBA" id="ARBA00005582"/>
    </source>
</evidence>
<sequence>MTEHPSWTTLSSRYVVNDEWLTLRADTVRTGEGHVLDPFYVAEHRDWVNCVVVDEDEHAVLVRQYRHGVGKHVLELVAGGVEPGETPEDAVRRELLEETGYTGGALFRTGVSYANPASQTNRVFSFLAVGGACRERQALEPGESLSVERAPLREVARDLVGGTGEREVLQSLHLASALLALAFVASSAHPAVASLRTSLTSS</sequence>
<dbReference type="Proteomes" id="UP000219435">
    <property type="component" value="Unassembled WGS sequence"/>
</dbReference>
<dbReference type="InterPro" id="IPR000086">
    <property type="entry name" value="NUDIX_hydrolase_dom"/>
</dbReference>
<dbReference type="AlphaFoldDB" id="A0A285UWX8"/>
<evidence type="ECO:0000256" key="2">
    <source>
        <dbReference type="ARBA" id="ARBA00022801"/>
    </source>
</evidence>
<dbReference type="PANTHER" id="PTHR11839">
    <property type="entry name" value="UDP/ADP-SUGAR PYROPHOSPHATASE"/>
    <property type="match status" value="1"/>
</dbReference>
<protein>
    <submittedName>
        <fullName evidence="5">ADP-ribose pyrophosphatase YjhB, NUDIX family</fullName>
    </submittedName>
</protein>
<dbReference type="SUPFAM" id="SSF55811">
    <property type="entry name" value="Nudix"/>
    <property type="match status" value="1"/>
</dbReference>
<organism evidence="5 6">
    <name type="scientific">Blastococcus aggregatus</name>
    <dbReference type="NCBI Taxonomy" id="38502"/>
    <lineage>
        <taxon>Bacteria</taxon>
        <taxon>Bacillati</taxon>
        <taxon>Actinomycetota</taxon>
        <taxon>Actinomycetes</taxon>
        <taxon>Geodermatophilales</taxon>
        <taxon>Geodermatophilaceae</taxon>
        <taxon>Blastococcus</taxon>
    </lineage>
</organism>
<dbReference type="RefSeq" id="WP_097193096.1">
    <property type="nucleotide sequence ID" value="NZ_OBQI01000001.1"/>
</dbReference>
<comment type="similarity">
    <text evidence="1 3">Belongs to the Nudix hydrolase family.</text>
</comment>
<dbReference type="PRINTS" id="PR00502">
    <property type="entry name" value="NUDIXFAMILY"/>
</dbReference>
<dbReference type="InterPro" id="IPR020084">
    <property type="entry name" value="NUDIX_hydrolase_CS"/>
</dbReference>
<name>A0A285UWX8_9ACTN</name>
<evidence type="ECO:0000256" key="3">
    <source>
        <dbReference type="RuleBase" id="RU003476"/>
    </source>
</evidence>
<dbReference type="InterPro" id="IPR015797">
    <property type="entry name" value="NUDIX_hydrolase-like_dom_sf"/>
</dbReference>
<feature type="domain" description="Nudix hydrolase" evidence="4">
    <location>
        <begin position="43"/>
        <end position="172"/>
    </location>
</feature>
<dbReference type="GO" id="GO:0016462">
    <property type="term" value="F:pyrophosphatase activity"/>
    <property type="evidence" value="ECO:0007669"/>
    <property type="project" value="UniProtKB-ARBA"/>
</dbReference>
<dbReference type="EMBL" id="OBQI01000001">
    <property type="protein sequence ID" value="SOC46187.1"/>
    <property type="molecule type" value="Genomic_DNA"/>
</dbReference>
<reference evidence="6" key="1">
    <citation type="submission" date="2017-08" db="EMBL/GenBank/DDBJ databases">
        <authorList>
            <person name="Varghese N."/>
            <person name="Submissions S."/>
        </authorList>
    </citation>
    <scope>NUCLEOTIDE SEQUENCE [LARGE SCALE GENOMIC DNA]</scope>
    <source>
        <strain evidence="6">DSM 4725</strain>
    </source>
</reference>
<dbReference type="GO" id="GO:0006753">
    <property type="term" value="P:nucleoside phosphate metabolic process"/>
    <property type="evidence" value="ECO:0007669"/>
    <property type="project" value="TreeGrafter"/>
</dbReference>
<gene>
    <name evidence="5" type="ORF">SAMN05660748_0094</name>
</gene>
<dbReference type="Gene3D" id="3.90.79.10">
    <property type="entry name" value="Nucleoside Triphosphate Pyrophosphohydrolase"/>
    <property type="match status" value="1"/>
</dbReference>
<evidence type="ECO:0000313" key="6">
    <source>
        <dbReference type="Proteomes" id="UP000219435"/>
    </source>
</evidence>
<evidence type="ECO:0000313" key="5">
    <source>
        <dbReference type="EMBL" id="SOC46187.1"/>
    </source>
</evidence>
<dbReference type="OrthoDB" id="177518at2"/>
<accession>A0A285UWX8</accession>
<dbReference type="GO" id="GO:0019693">
    <property type="term" value="P:ribose phosphate metabolic process"/>
    <property type="evidence" value="ECO:0007669"/>
    <property type="project" value="TreeGrafter"/>
</dbReference>
<evidence type="ECO:0000259" key="4">
    <source>
        <dbReference type="PROSITE" id="PS51462"/>
    </source>
</evidence>
<dbReference type="CDD" id="cd03424">
    <property type="entry name" value="NUDIX_ADPRase_Nudt5_UGPPase_Nudt14"/>
    <property type="match status" value="1"/>
</dbReference>
<dbReference type="Pfam" id="PF00293">
    <property type="entry name" value="NUDIX"/>
    <property type="match status" value="1"/>
</dbReference>
<proteinExistence type="inferred from homology"/>
<dbReference type="InterPro" id="IPR020476">
    <property type="entry name" value="Nudix_hydrolase"/>
</dbReference>